<keyword evidence="8" id="KW-1185">Reference proteome</keyword>
<evidence type="ECO:0000256" key="3">
    <source>
        <dbReference type="ARBA" id="ARBA00022777"/>
    </source>
</evidence>
<protein>
    <submittedName>
        <fullName evidence="7">Serine/threonine protein kinase</fullName>
    </submittedName>
</protein>
<dbReference type="InterPro" id="IPR011990">
    <property type="entry name" value="TPR-like_helical_dom_sf"/>
</dbReference>
<evidence type="ECO:0000256" key="2">
    <source>
        <dbReference type="ARBA" id="ARBA00022741"/>
    </source>
</evidence>
<dbReference type="PANTHER" id="PTHR43289:SF6">
    <property type="entry name" value="SERINE_THREONINE-PROTEIN KINASE NEKL-3"/>
    <property type="match status" value="1"/>
</dbReference>
<name>A0A5S9IMC5_UABAM</name>
<feature type="binding site" evidence="5">
    <location>
        <position position="55"/>
    </location>
    <ligand>
        <name>ATP</name>
        <dbReference type="ChEBI" id="CHEBI:30616"/>
    </ligand>
</feature>
<keyword evidence="4 5" id="KW-0067">ATP-binding</keyword>
<dbReference type="CDD" id="cd14014">
    <property type="entry name" value="STKc_PknB_like"/>
    <property type="match status" value="1"/>
</dbReference>
<dbReference type="EMBL" id="AP019860">
    <property type="protein sequence ID" value="BBM84354.1"/>
    <property type="molecule type" value="Genomic_DNA"/>
</dbReference>
<evidence type="ECO:0000256" key="5">
    <source>
        <dbReference type="PROSITE-ProRule" id="PRU10141"/>
    </source>
</evidence>
<gene>
    <name evidence="7" type="ORF">UABAM_02713</name>
</gene>
<evidence type="ECO:0000313" key="8">
    <source>
        <dbReference type="Proteomes" id="UP000326354"/>
    </source>
</evidence>
<organism evidence="7 8">
    <name type="scientific">Uabimicrobium amorphum</name>
    <dbReference type="NCBI Taxonomy" id="2596890"/>
    <lineage>
        <taxon>Bacteria</taxon>
        <taxon>Pseudomonadati</taxon>
        <taxon>Planctomycetota</taxon>
        <taxon>Candidatus Uabimicrobiia</taxon>
        <taxon>Candidatus Uabimicrobiales</taxon>
        <taxon>Candidatus Uabimicrobiaceae</taxon>
        <taxon>Candidatus Uabimicrobium</taxon>
    </lineage>
</organism>
<dbReference type="PANTHER" id="PTHR43289">
    <property type="entry name" value="MITOGEN-ACTIVATED PROTEIN KINASE KINASE KINASE 20-RELATED"/>
    <property type="match status" value="1"/>
</dbReference>
<evidence type="ECO:0000256" key="4">
    <source>
        <dbReference type="ARBA" id="ARBA00022840"/>
    </source>
</evidence>
<evidence type="ECO:0000313" key="7">
    <source>
        <dbReference type="EMBL" id="BBM84354.1"/>
    </source>
</evidence>
<dbReference type="InterPro" id="IPR008271">
    <property type="entry name" value="Ser/Thr_kinase_AS"/>
</dbReference>
<keyword evidence="7" id="KW-0723">Serine/threonine-protein kinase</keyword>
<keyword evidence="1" id="KW-0808">Transferase</keyword>
<keyword evidence="3 7" id="KW-0418">Kinase</keyword>
<dbReference type="InterPro" id="IPR000719">
    <property type="entry name" value="Prot_kinase_dom"/>
</dbReference>
<dbReference type="PROSITE" id="PS00107">
    <property type="entry name" value="PROTEIN_KINASE_ATP"/>
    <property type="match status" value="1"/>
</dbReference>
<dbReference type="GO" id="GO:0005524">
    <property type="term" value="F:ATP binding"/>
    <property type="evidence" value="ECO:0007669"/>
    <property type="project" value="UniProtKB-UniRule"/>
</dbReference>
<dbReference type="Gene3D" id="1.25.40.10">
    <property type="entry name" value="Tetratricopeptide repeat domain"/>
    <property type="match status" value="1"/>
</dbReference>
<dbReference type="SUPFAM" id="SSF48452">
    <property type="entry name" value="TPR-like"/>
    <property type="match status" value="1"/>
</dbReference>
<keyword evidence="2 5" id="KW-0547">Nucleotide-binding</keyword>
<dbReference type="Pfam" id="PF13181">
    <property type="entry name" value="TPR_8"/>
    <property type="match status" value="2"/>
</dbReference>
<dbReference type="RefSeq" id="WP_173013302.1">
    <property type="nucleotide sequence ID" value="NZ_AP019860.1"/>
</dbReference>
<dbReference type="InterPro" id="IPR019734">
    <property type="entry name" value="TPR_rpt"/>
</dbReference>
<dbReference type="InterPro" id="IPR011009">
    <property type="entry name" value="Kinase-like_dom_sf"/>
</dbReference>
<feature type="domain" description="Protein kinase" evidence="6">
    <location>
        <begin position="26"/>
        <end position="283"/>
    </location>
</feature>
<dbReference type="Pfam" id="PF13432">
    <property type="entry name" value="TPR_16"/>
    <property type="match status" value="1"/>
</dbReference>
<proteinExistence type="predicted"/>
<dbReference type="GO" id="GO:0004674">
    <property type="term" value="F:protein serine/threonine kinase activity"/>
    <property type="evidence" value="ECO:0007669"/>
    <property type="project" value="UniProtKB-KW"/>
</dbReference>
<dbReference type="InterPro" id="IPR017441">
    <property type="entry name" value="Protein_kinase_ATP_BS"/>
</dbReference>
<dbReference type="Gene3D" id="1.10.510.10">
    <property type="entry name" value="Transferase(Phosphotransferase) domain 1"/>
    <property type="match status" value="1"/>
</dbReference>
<evidence type="ECO:0000259" key="6">
    <source>
        <dbReference type="PROSITE" id="PS50011"/>
    </source>
</evidence>
<dbReference type="Proteomes" id="UP000326354">
    <property type="component" value="Chromosome"/>
</dbReference>
<dbReference type="SUPFAM" id="SSF56112">
    <property type="entry name" value="Protein kinase-like (PK-like)"/>
    <property type="match status" value="1"/>
</dbReference>
<dbReference type="PROSITE" id="PS00108">
    <property type="entry name" value="PROTEIN_KINASE_ST"/>
    <property type="match status" value="1"/>
</dbReference>
<dbReference type="SMART" id="SM00028">
    <property type="entry name" value="TPR"/>
    <property type="match status" value="4"/>
</dbReference>
<sequence length="1361" mass="160544">MNEFEDKHILDELNKDKNFISHLKNYEFIKKIGQGGMGAVYKARQLHPQRIVAIKISKATSDRSARRFEREMQIASQLEHPGIAKIYDAGIYNNQKYLVMDYIDGKPLNEYFTTVSLQKKIQILIEVCSALDYAHRRSIIHRDLKPANIMITNNGKPVVIDFGLARNTHTRDFDLTKTGEIIGTPNYMAPEQITGKSAHIDQCVDIYALGAILYEIICGHRMVTGSSPLEAFFKIQRGNFVSPKKINPQVDKSLVNIWYKATAKKKQRYQQVEDLQNDLRKFLAGDTVKFPIRKRLYLLAIVLILLSSFAYRKSRSRPDIKLSTQAKARQLKMEKKRQRILHDIENKNFPLKIDIEGLNEQQNLDLVKALYNERLYQRALNLLKKTTRKTNFTETYTYYKALIFYQQGKYSEARKLFNLLVEKSEPSAEKYHYYLGKITFQLKDFLESFQHFKKAEPRFDNDLFLLEKIAHISEKNGDMETAKQYLKRCLSLAPSIGDYSVRLGQIALKSKDYDRAFFYLKKALATQNFYTALKLLHEIPYREPRLRRWCYQSIMNKFLTEKRIKPPDLFAKKWLEIENRYRQDYILQQQAKKQSAASIQSFLRELNNEEIQKTVHKALISLRYSKSFDAEINEFLKTKTLSQSSLDFFKAAAKQIKHIRAQEQQGAIYYQLANMHRNANWNSQKFIKINAEDYLKILRKETKVFLKYLLVKGYFHMFGFQAIIEIVRNPKEQVVTRTLCAVVLRKNYLAENSDTFYLSWRDKNLSKEEREFLQISISQALFVPHLVHREDTFDRPLRKDNQVEEEELQILQHFIDFSHSRRAAVAAAISFNALLPEKRSCPAHIDKLIFEALQQNDDLELSRYTHFMFWLNPNAKKAAYFSQYKKALRHPSFMVREIALSQVEIFHQRVQELMEELPQCITQSKSPMLRFRAIFAWTLLERQGKTIFEDPLYKRFVKKLTPMQHSALIIMMFYKFFAKTRRIENFSQAQIFAQILRFLSILRKELPLLPQTSQCMISYVMSLIQLHPPLQELKKLQDPALLSYFLYQLHEQVDLGNRTAYLNYVKAFTTKEKHDIAKQFLSHPNEAVQMYAVSSYVAFSTEKQQTEMFQLAKSSQQLSLKKGVALGHYFALRNAWIKNKKMPSIRFEDLFSGKSIELTLVEQFSRLIKFAHYIENEAPKKLKKYRIWAKRSMDLCPKQSTYIYNYHLFFPEENITSPVEDNNAIHINVIKFLDMVHQRTGVFPENNLNKYISTLHEIPPALLIHFAEKCRVAHRYDDALKLYEKYFLARVNDYSPFGLELITEHSDIMYCYLKKNNKSMAKIFLQYFYQLYRRQKHSRNTNSDKFFKKVCGEKPYIKSSW</sequence>
<dbReference type="SMART" id="SM00220">
    <property type="entry name" value="S_TKc"/>
    <property type="match status" value="1"/>
</dbReference>
<dbReference type="PROSITE" id="PS50011">
    <property type="entry name" value="PROTEIN_KINASE_DOM"/>
    <property type="match status" value="1"/>
</dbReference>
<dbReference type="Pfam" id="PF00069">
    <property type="entry name" value="Pkinase"/>
    <property type="match status" value="1"/>
</dbReference>
<accession>A0A5S9IMC5</accession>
<evidence type="ECO:0000256" key="1">
    <source>
        <dbReference type="ARBA" id="ARBA00022679"/>
    </source>
</evidence>
<dbReference type="KEGG" id="uam:UABAM_02713"/>
<reference evidence="7 8" key="1">
    <citation type="submission" date="2019-08" db="EMBL/GenBank/DDBJ databases">
        <title>Complete genome sequence of Candidatus Uab amorphum.</title>
        <authorList>
            <person name="Shiratori T."/>
            <person name="Suzuki S."/>
            <person name="Kakizawa Y."/>
            <person name="Ishida K."/>
        </authorList>
    </citation>
    <scope>NUCLEOTIDE SEQUENCE [LARGE SCALE GENOMIC DNA]</scope>
    <source>
        <strain evidence="7 8">SRT547</strain>
    </source>
</reference>